<organism evidence="1 2">
    <name type="scientific">Trapa incisa</name>
    <dbReference type="NCBI Taxonomy" id="236973"/>
    <lineage>
        <taxon>Eukaryota</taxon>
        <taxon>Viridiplantae</taxon>
        <taxon>Streptophyta</taxon>
        <taxon>Embryophyta</taxon>
        <taxon>Tracheophyta</taxon>
        <taxon>Spermatophyta</taxon>
        <taxon>Magnoliopsida</taxon>
        <taxon>eudicotyledons</taxon>
        <taxon>Gunneridae</taxon>
        <taxon>Pentapetalae</taxon>
        <taxon>rosids</taxon>
        <taxon>malvids</taxon>
        <taxon>Myrtales</taxon>
        <taxon>Lythraceae</taxon>
        <taxon>Trapa</taxon>
    </lineage>
</organism>
<sequence>MVSRELFAELSCRDNHIKELTASTSSSLEYEKIKSSLREHQLENKVEMQKALILDGTEKEEAIRQLFLSLEHYKTGYHELGEAFVRHNKRRAVHVRDHCTEVTSLMG</sequence>
<proteinExistence type="predicted"/>
<accession>A0AAN7JMR5</accession>
<dbReference type="EMBL" id="JAXIOK010000018">
    <property type="protein sequence ID" value="KAK4750130.1"/>
    <property type="molecule type" value="Genomic_DNA"/>
</dbReference>
<evidence type="ECO:0000313" key="2">
    <source>
        <dbReference type="Proteomes" id="UP001345219"/>
    </source>
</evidence>
<reference evidence="1 2" key="1">
    <citation type="journal article" date="2023" name="Hortic Res">
        <title>Pangenome of water caltrop reveals structural variations and asymmetric subgenome divergence after allopolyploidization.</title>
        <authorList>
            <person name="Zhang X."/>
            <person name="Chen Y."/>
            <person name="Wang L."/>
            <person name="Yuan Y."/>
            <person name="Fang M."/>
            <person name="Shi L."/>
            <person name="Lu R."/>
            <person name="Comes H.P."/>
            <person name="Ma Y."/>
            <person name="Chen Y."/>
            <person name="Huang G."/>
            <person name="Zhou Y."/>
            <person name="Zheng Z."/>
            <person name="Qiu Y."/>
        </authorList>
    </citation>
    <scope>NUCLEOTIDE SEQUENCE [LARGE SCALE GENOMIC DNA]</scope>
    <source>
        <tissue evidence="1">Roots</tissue>
    </source>
</reference>
<protein>
    <submittedName>
        <fullName evidence="1">Uncharacterized protein</fullName>
    </submittedName>
</protein>
<dbReference type="Proteomes" id="UP001345219">
    <property type="component" value="Chromosome 21"/>
</dbReference>
<keyword evidence="2" id="KW-1185">Reference proteome</keyword>
<evidence type="ECO:0000313" key="1">
    <source>
        <dbReference type="EMBL" id="KAK4750130.1"/>
    </source>
</evidence>
<dbReference type="AlphaFoldDB" id="A0AAN7JMR5"/>
<gene>
    <name evidence="1" type="ORF">SAY87_027579</name>
</gene>
<comment type="caution">
    <text evidence="1">The sequence shown here is derived from an EMBL/GenBank/DDBJ whole genome shotgun (WGS) entry which is preliminary data.</text>
</comment>
<name>A0AAN7JMR5_9MYRT</name>